<keyword evidence="5" id="KW-1185">Reference proteome</keyword>
<dbReference type="GO" id="GO:0016747">
    <property type="term" value="F:acyltransferase activity, transferring groups other than amino-acyl groups"/>
    <property type="evidence" value="ECO:0007669"/>
    <property type="project" value="InterPro"/>
</dbReference>
<dbReference type="Proteomes" id="UP000219612">
    <property type="component" value="Unassembled WGS sequence"/>
</dbReference>
<dbReference type="AlphaFoldDB" id="A0A285JU13"/>
<dbReference type="SUPFAM" id="SSF55729">
    <property type="entry name" value="Acyl-CoA N-acyltransferases (Nat)"/>
    <property type="match status" value="1"/>
</dbReference>
<dbReference type="GO" id="GO:0005840">
    <property type="term" value="C:ribosome"/>
    <property type="evidence" value="ECO:0007669"/>
    <property type="project" value="UniProtKB-KW"/>
</dbReference>
<dbReference type="PANTHER" id="PTHR43420:SF44">
    <property type="entry name" value="ACETYLTRANSFERASE YPEA"/>
    <property type="match status" value="1"/>
</dbReference>
<keyword evidence="4" id="KW-0689">Ribosomal protein</keyword>
<dbReference type="CDD" id="cd04301">
    <property type="entry name" value="NAT_SF"/>
    <property type="match status" value="1"/>
</dbReference>
<keyword evidence="1" id="KW-0808">Transferase</keyword>
<dbReference type="PANTHER" id="PTHR43420">
    <property type="entry name" value="ACETYLTRANSFERASE"/>
    <property type="match status" value="1"/>
</dbReference>
<sequence length="173" mass="19886">MVSDVVSIRTASDEDVRKFVENRNERHYFLDHLGQDHGIILFAFRGEVLAGYIFVRLAPAEEPELRAGLPGVPLLQHLRVLEEHQRSGVARRLLSEAERQLTLRGYHRVALGVHPSNERAINLYKGLSFTAWREESLPTFHVEVLDDDSTERSDDVCLVFVKHLERLPWIGRP</sequence>
<dbReference type="EMBL" id="OBDY01000024">
    <property type="protein sequence ID" value="SNY62806.1"/>
    <property type="molecule type" value="Genomic_DNA"/>
</dbReference>
<dbReference type="InterPro" id="IPR050680">
    <property type="entry name" value="YpeA/RimI_acetyltransf"/>
</dbReference>
<keyword evidence="4" id="KW-0687">Ribonucleoprotein</keyword>
<evidence type="ECO:0000256" key="2">
    <source>
        <dbReference type="ARBA" id="ARBA00023315"/>
    </source>
</evidence>
<name>A0A285JU13_9ACTN</name>
<gene>
    <name evidence="4" type="ORF">SAMN05421748_12429</name>
</gene>
<evidence type="ECO:0000256" key="1">
    <source>
        <dbReference type="ARBA" id="ARBA00022679"/>
    </source>
</evidence>
<accession>A0A285JU13</accession>
<dbReference type="Gene3D" id="3.40.630.30">
    <property type="match status" value="1"/>
</dbReference>
<dbReference type="Pfam" id="PF00583">
    <property type="entry name" value="Acetyltransf_1"/>
    <property type="match status" value="1"/>
</dbReference>
<proteinExistence type="predicted"/>
<dbReference type="OrthoDB" id="5173601at2"/>
<reference evidence="4 5" key="1">
    <citation type="submission" date="2017-09" db="EMBL/GenBank/DDBJ databases">
        <authorList>
            <person name="Ehlers B."/>
            <person name="Leendertz F.H."/>
        </authorList>
    </citation>
    <scope>NUCLEOTIDE SEQUENCE [LARGE SCALE GENOMIC DNA]</scope>
    <source>
        <strain evidence="4 5">CGMCC 4.6857</strain>
    </source>
</reference>
<evidence type="ECO:0000313" key="4">
    <source>
        <dbReference type="EMBL" id="SNY62806.1"/>
    </source>
</evidence>
<dbReference type="InterPro" id="IPR000182">
    <property type="entry name" value="GNAT_dom"/>
</dbReference>
<organism evidence="4 5">
    <name type="scientific">Paractinoplanes atraurantiacus</name>
    <dbReference type="NCBI Taxonomy" id="1036182"/>
    <lineage>
        <taxon>Bacteria</taxon>
        <taxon>Bacillati</taxon>
        <taxon>Actinomycetota</taxon>
        <taxon>Actinomycetes</taxon>
        <taxon>Micromonosporales</taxon>
        <taxon>Micromonosporaceae</taxon>
        <taxon>Paractinoplanes</taxon>
    </lineage>
</organism>
<dbReference type="PROSITE" id="PS51186">
    <property type="entry name" value="GNAT"/>
    <property type="match status" value="1"/>
</dbReference>
<evidence type="ECO:0000259" key="3">
    <source>
        <dbReference type="PROSITE" id="PS51186"/>
    </source>
</evidence>
<dbReference type="InterPro" id="IPR016181">
    <property type="entry name" value="Acyl_CoA_acyltransferase"/>
</dbReference>
<feature type="domain" description="N-acetyltransferase" evidence="3">
    <location>
        <begin position="6"/>
        <end position="149"/>
    </location>
</feature>
<keyword evidence="2" id="KW-0012">Acyltransferase</keyword>
<evidence type="ECO:0000313" key="5">
    <source>
        <dbReference type="Proteomes" id="UP000219612"/>
    </source>
</evidence>
<protein>
    <submittedName>
        <fullName evidence="4">Ribosomal protein S18 acetylase RimI</fullName>
    </submittedName>
</protein>